<sequence length="262" mass="27320">MDGSADGPVLVVDPGRPTGRTLLAAGVEQSYVDTADPTHLRYEYVRRMAALLDLAAPPGVPLRALHLGGGALTLPRYLAATRPGSVQQVVERDPVLLDLVVRELPPPPGIRLDLADARAALTGQPTGGYDVVLADIYSGARMPAHVRSVEFAAEVARVLAPDGLYLVNLTDLPPLVLSRVQAATLGAVFADVCLVAARRMLGGRRYGNVVLAAAPRPGRLPVPRLVARVARDALPGVVLHGPALTDFTAGALPATDATLGVD</sequence>
<dbReference type="Gene3D" id="3.40.50.150">
    <property type="entry name" value="Vaccinia Virus protein VP39"/>
    <property type="match status" value="1"/>
</dbReference>
<proteinExistence type="predicted"/>
<dbReference type="InterPro" id="IPR029063">
    <property type="entry name" value="SAM-dependent_MTases_sf"/>
</dbReference>
<keyword evidence="3" id="KW-1185">Reference proteome</keyword>
<evidence type="ECO:0000313" key="3">
    <source>
        <dbReference type="Proteomes" id="UP001219605"/>
    </source>
</evidence>
<name>A0ABY7ZHM8_9ACTN</name>
<dbReference type="NCBIfam" id="NF037959">
    <property type="entry name" value="MFS_SpdSyn"/>
    <property type="match status" value="1"/>
</dbReference>
<keyword evidence="1" id="KW-0620">Polyamine biosynthesis</keyword>
<reference evidence="2 3" key="1">
    <citation type="submission" date="2023-02" db="EMBL/GenBank/DDBJ databases">
        <authorList>
            <person name="Mo P."/>
        </authorList>
    </citation>
    <scope>NUCLEOTIDE SEQUENCE [LARGE SCALE GENOMIC DNA]</scope>
    <source>
        <strain evidence="2 3">HUAS 3</strain>
    </source>
</reference>
<dbReference type="PANTHER" id="PTHR43317:SF1">
    <property type="entry name" value="THERMOSPERMINE SYNTHASE ACAULIS5"/>
    <property type="match status" value="1"/>
</dbReference>
<evidence type="ECO:0000256" key="1">
    <source>
        <dbReference type="ARBA" id="ARBA00023115"/>
    </source>
</evidence>
<organism evidence="2 3">
    <name type="scientific">Micromonospora cathayae</name>
    <dbReference type="NCBI Taxonomy" id="3028804"/>
    <lineage>
        <taxon>Bacteria</taxon>
        <taxon>Bacillati</taxon>
        <taxon>Actinomycetota</taxon>
        <taxon>Actinomycetes</taxon>
        <taxon>Micromonosporales</taxon>
        <taxon>Micromonosporaceae</taxon>
        <taxon>Micromonospora</taxon>
    </lineage>
</organism>
<dbReference type="SUPFAM" id="SSF53335">
    <property type="entry name" value="S-adenosyl-L-methionine-dependent methyltransferases"/>
    <property type="match status" value="1"/>
</dbReference>
<protein>
    <submittedName>
        <fullName evidence="2">Fused MFS/spermidine synthase</fullName>
    </submittedName>
</protein>
<dbReference type="CDD" id="cd02440">
    <property type="entry name" value="AdoMet_MTases"/>
    <property type="match status" value="1"/>
</dbReference>
<accession>A0ABY7ZHM8</accession>
<dbReference type="Proteomes" id="UP001219605">
    <property type="component" value="Chromosome"/>
</dbReference>
<evidence type="ECO:0000313" key="2">
    <source>
        <dbReference type="EMBL" id="WDZ82492.1"/>
    </source>
</evidence>
<dbReference type="EMBL" id="CP118615">
    <property type="protein sequence ID" value="WDZ82492.1"/>
    <property type="molecule type" value="Genomic_DNA"/>
</dbReference>
<gene>
    <name evidence="2" type="ORF">PVK37_18605</name>
</gene>
<dbReference type="RefSeq" id="WP_275028741.1">
    <property type="nucleotide sequence ID" value="NZ_CP118615.1"/>
</dbReference>
<dbReference type="PANTHER" id="PTHR43317">
    <property type="entry name" value="THERMOSPERMINE SYNTHASE ACAULIS5"/>
    <property type="match status" value="1"/>
</dbReference>